<dbReference type="PANTHER" id="PTHR33452:SF1">
    <property type="entry name" value="INNER MEMBRANE PROTEIN YPHA-RELATED"/>
    <property type="match status" value="1"/>
</dbReference>
<proteinExistence type="inferred from homology"/>
<evidence type="ECO:0000256" key="6">
    <source>
        <dbReference type="ARBA" id="ARBA00023136"/>
    </source>
</evidence>
<evidence type="ECO:0000256" key="3">
    <source>
        <dbReference type="ARBA" id="ARBA00022475"/>
    </source>
</evidence>
<keyword evidence="6" id="KW-0472">Membrane</keyword>
<dbReference type="EMBL" id="JBBUTF010000018">
    <property type="protein sequence ID" value="MEK8027966.1"/>
    <property type="molecule type" value="Genomic_DNA"/>
</dbReference>
<evidence type="ECO:0000256" key="2">
    <source>
        <dbReference type="ARBA" id="ARBA00006679"/>
    </source>
</evidence>
<evidence type="ECO:0000256" key="1">
    <source>
        <dbReference type="ARBA" id="ARBA00004651"/>
    </source>
</evidence>
<dbReference type="RefSeq" id="WP_341375749.1">
    <property type="nucleotide sequence ID" value="NZ_JBBUTF010000018.1"/>
</dbReference>
<protein>
    <submittedName>
        <fullName evidence="8">DoxX family membrane protein</fullName>
    </submittedName>
</protein>
<comment type="subcellular location">
    <subcellularLocation>
        <location evidence="1">Cell membrane</location>
        <topology evidence="1">Multi-pass membrane protein</topology>
    </subcellularLocation>
</comment>
<sequence>MACSHPGTAPISGLAKRVRPWAEDLSALLARIALAAVFWRSGQTKIEGLAVDLVDGRWQLGWPHLAPAAIELFRDDYRLPLIPPEPAALLAATAEHLLPLLLLAGLGTRLAASGLLAMTAVIQLLVYPGAWPVHATWAALSLGLMLNGGGRLSLDAIWRRLRHGRQPCHGGREPATSATPARASTSTSASASASIRSSGQQASR</sequence>
<feature type="compositionally biased region" description="Low complexity" evidence="7">
    <location>
        <begin position="174"/>
        <end position="198"/>
    </location>
</feature>
<evidence type="ECO:0000256" key="4">
    <source>
        <dbReference type="ARBA" id="ARBA00022692"/>
    </source>
</evidence>
<evidence type="ECO:0000313" key="8">
    <source>
        <dbReference type="EMBL" id="MEK8027966.1"/>
    </source>
</evidence>
<keyword evidence="3" id="KW-1003">Cell membrane</keyword>
<dbReference type="PANTHER" id="PTHR33452">
    <property type="entry name" value="OXIDOREDUCTASE CATD-RELATED"/>
    <property type="match status" value="1"/>
</dbReference>
<comment type="similarity">
    <text evidence="2">Belongs to the DoxX family.</text>
</comment>
<dbReference type="Proteomes" id="UP001368500">
    <property type="component" value="Unassembled WGS sequence"/>
</dbReference>
<evidence type="ECO:0000256" key="5">
    <source>
        <dbReference type="ARBA" id="ARBA00022989"/>
    </source>
</evidence>
<reference evidence="8 9" key="1">
    <citation type="submission" date="2024-04" db="EMBL/GenBank/DDBJ databases">
        <title>Novel species of the genus Ideonella isolated from streams.</title>
        <authorList>
            <person name="Lu H."/>
        </authorList>
    </citation>
    <scope>NUCLEOTIDE SEQUENCE [LARGE SCALE GENOMIC DNA]</scope>
    <source>
        <strain evidence="8 9">BYS139W</strain>
    </source>
</reference>
<name>A0ABU9BDV1_9BURK</name>
<keyword evidence="9" id="KW-1185">Reference proteome</keyword>
<evidence type="ECO:0000313" key="9">
    <source>
        <dbReference type="Proteomes" id="UP001368500"/>
    </source>
</evidence>
<dbReference type="InterPro" id="IPR051907">
    <property type="entry name" value="DoxX-like_oxidoreductase"/>
</dbReference>
<keyword evidence="4" id="KW-0812">Transmembrane</keyword>
<dbReference type="Pfam" id="PF07681">
    <property type="entry name" value="DoxX"/>
    <property type="match status" value="1"/>
</dbReference>
<dbReference type="InterPro" id="IPR032808">
    <property type="entry name" value="DoxX"/>
</dbReference>
<keyword evidence="5" id="KW-1133">Transmembrane helix</keyword>
<comment type="caution">
    <text evidence="8">The sequence shown here is derived from an EMBL/GenBank/DDBJ whole genome shotgun (WGS) entry which is preliminary data.</text>
</comment>
<evidence type="ECO:0000256" key="7">
    <source>
        <dbReference type="SAM" id="MobiDB-lite"/>
    </source>
</evidence>
<gene>
    <name evidence="8" type="ORF">AACH11_18550</name>
</gene>
<organism evidence="8 9">
    <name type="scientific">Pseudaquabacterium rugosum</name>
    <dbReference type="NCBI Taxonomy" id="2984194"/>
    <lineage>
        <taxon>Bacteria</taxon>
        <taxon>Pseudomonadati</taxon>
        <taxon>Pseudomonadota</taxon>
        <taxon>Betaproteobacteria</taxon>
        <taxon>Burkholderiales</taxon>
        <taxon>Sphaerotilaceae</taxon>
        <taxon>Pseudaquabacterium</taxon>
    </lineage>
</organism>
<accession>A0ABU9BDV1</accession>
<feature type="region of interest" description="Disordered" evidence="7">
    <location>
        <begin position="165"/>
        <end position="204"/>
    </location>
</feature>